<feature type="transmembrane region" description="Helical" evidence="3">
    <location>
        <begin position="851"/>
        <end position="876"/>
    </location>
</feature>
<dbReference type="Proteomes" id="UP001164746">
    <property type="component" value="Chromosome 11"/>
</dbReference>
<gene>
    <name evidence="5" type="ORF">MAR_001732</name>
</gene>
<feature type="compositionally biased region" description="Low complexity" evidence="2">
    <location>
        <begin position="679"/>
        <end position="697"/>
    </location>
</feature>
<sequence length="887" mass="96904">MNTAKPVDNFLYIMAEVLGDDAMYDLNTTWYQTFKQTVSDDSDLGVGLSSPEFASVLNKITEEASKAVLTQFLHRWNKTAAAWENGTLSGSSDSSTVINLSRLQPCFEQYSLDLQAAKIKGFNSIFEDFDHASNAYKTAEKQESQTSGGGKNDGVCARVRVWIIQELVLTRDAFNARLEIENGESSNLELIYVEIEIRQTYGTGELLIDKFSIGSPTLVGITDVDGTGRLSKDISGSAEWLIIPYSSAAPEDDIQYDIGGRLSYSVGGSEFSVPLLPDTITVKPNPSLIVHYFHEKYVRGDDPITPETEPIVPFSLAVMVMNNGFGVARALKITSGQPEIIENEKGLLITFKIIGAQLGDKAITSSLTVDFGDISSMTTKTARWLLTTTLMGTFYNFTATFKNINPLGDPQLSLMDELGYHELIHLVRIENVYNDDGLDDFLVNDLVDEEGIPDRLYNSNDGEDVAKVEKANAMDDSVKEFVRSATKIYRNLTFSVQANASIYFYLRFENTFSESPLLYAETNKDERPLLVDKNVWLTSHILDMELIHLLDIVKINTTDMMSSNYTLTFGPRNMYAPRFNSSAYSTTISRRLAKGTAIVTIDAYDIDKDDFDMYIDTYNASSFVIEKISQTSYELKIADELHTGFYTIPVVVRDHGIPALVSAMNASIEVNDADATGTTHVRSSTTTMSSDVTKTTSFSGNTPEMTSSVLNQTSTTASPMTVFTTASSNTTGSTLETTAVQSLSTANHSAFANITSATTSSTNSQLTVSTIPSTNTTGSTIKTTTTMQYTSTETPSAVSNVTSASTSTIVISTVSDSSKGTISSTINITTTPVIKTTEETDVGESEDLATWVIPTAIGGAVFVLIVLFIIVFAYTLRKKSGSGNYRM</sequence>
<accession>A0ABY7FGA3</accession>
<dbReference type="PROSITE" id="PS50268">
    <property type="entry name" value="CADHERIN_2"/>
    <property type="match status" value="1"/>
</dbReference>
<keyword evidence="3" id="KW-0472">Membrane</keyword>
<name>A0ABY7FGA3_MYAAR</name>
<organism evidence="5 6">
    <name type="scientific">Mya arenaria</name>
    <name type="common">Soft-shell clam</name>
    <dbReference type="NCBI Taxonomy" id="6604"/>
    <lineage>
        <taxon>Eukaryota</taxon>
        <taxon>Metazoa</taxon>
        <taxon>Spiralia</taxon>
        <taxon>Lophotrochozoa</taxon>
        <taxon>Mollusca</taxon>
        <taxon>Bivalvia</taxon>
        <taxon>Autobranchia</taxon>
        <taxon>Heteroconchia</taxon>
        <taxon>Euheterodonta</taxon>
        <taxon>Imparidentia</taxon>
        <taxon>Neoheterodontei</taxon>
        <taxon>Myida</taxon>
        <taxon>Myoidea</taxon>
        <taxon>Myidae</taxon>
        <taxon>Mya</taxon>
    </lineage>
</organism>
<feature type="region of interest" description="Disordered" evidence="2">
    <location>
        <begin position="679"/>
        <end position="705"/>
    </location>
</feature>
<keyword evidence="3" id="KW-1133">Transmembrane helix</keyword>
<dbReference type="Gene3D" id="2.60.40.60">
    <property type="entry name" value="Cadherins"/>
    <property type="match status" value="1"/>
</dbReference>
<evidence type="ECO:0000313" key="6">
    <source>
        <dbReference type="Proteomes" id="UP001164746"/>
    </source>
</evidence>
<protein>
    <recommendedName>
        <fullName evidence="4">Cadherin domain-containing protein</fullName>
    </recommendedName>
</protein>
<dbReference type="CDD" id="cd11304">
    <property type="entry name" value="Cadherin_repeat"/>
    <property type="match status" value="1"/>
</dbReference>
<dbReference type="InterPro" id="IPR015919">
    <property type="entry name" value="Cadherin-like_sf"/>
</dbReference>
<dbReference type="EMBL" id="CP111022">
    <property type="protein sequence ID" value="WAR19894.1"/>
    <property type="molecule type" value="Genomic_DNA"/>
</dbReference>
<proteinExistence type="predicted"/>
<evidence type="ECO:0000256" key="2">
    <source>
        <dbReference type="SAM" id="MobiDB-lite"/>
    </source>
</evidence>
<keyword evidence="1" id="KW-0106">Calcium</keyword>
<dbReference type="PRINTS" id="PR00205">
    <property type="entry name" value="CADHERIN"/>
</dbReference>
<evidence type="ECO:0000313" key="5">
    <source>
        <dbReference type="EMBL" id="WAR19894.1"/>
    </source>
</evidence>
<dbReference type="SUPFAM" id="SSF49313">
    <property type="entry name" value="Cadherin-like"/>
    <property type="match status" value="1"/>
</dbReference>
<evidence type="ECO:0000256" key="3">
    <source>
        <dbReference type="SAM" id="Phobius"/>
    </source>
</evidence>
<keyword evidence="3" id="KW-0812">Transmembrane</keyword>
<evidence type="ECO:0000256" key="1">
    <source>
        <dbReference type="PROSITE-ProRule" id="PRU00043"/>
    </source>
</evidence>
<feature type="domain" description="Cadherin" evidence="4">
    <location>
        <begin position="580"/>
        <end position="681"/>
    </location>
</feature>
<keyword evidence="6" id="KW-1185">Reference proteome</keyword>
<dbReference type="InterPro" id="IPR002126">
    <property type="entry name" value="Cadherin-like_dom"/>
</dbReference>
<evidence type="ECO:0000259" key="4">
    <source>
        <dbReference type="PROSITE" id="PS50268"/>
    </source>
</evidence>
<reference evidence="5" key="1">
    <citation type="submission" date="2022-11" db="EMBL/GenBank/DDBJ databases">
        <title>Centuries of genome instability and evolution in soft-shell clam transmissible cancer (bioRxiv).</title>
        <authorList>
            <person name="Hart S.F.M."/>
            <person name="Yonemitsu M.A."/>
            <person name="Giersch R.M."/>
            <person name="Beal B.F."/>
            <person name="Arriagada G."/>
            <person name="Davis B.W."/>
            <person name="Ostrander E.A."/>
            <person name="Goff S.P."/>
            <person name="Metzger M.J."/>
        </authorList>
    </citation>
    <scope>NUCLEOTIDE SEQUENCE</scope>
    <source>
        <strain evidence="5">MELC-2E11</strain>
        <tissue evidence="5">Siphon/mantle</tissue>
    </source>
</reference>